<feature type="region of interest" description="Disordered" evidence="1">
    <location>
        <begin position="124"/>
        <end position="144"/>
    </location>
</feature>
<evidence type="ECO:0000256" key="1">
    <source>
        <dbReference type="SAM" id="MobiDB-lite"/>
    </source>
</evidence>
<reference evidence="4 5" key="1">
    <citation type="submission" date="2024-09" db="EMBL/GenBank/DDBJ databases">
        <authorList>
            <person name="Sun Q."/>
            <person name="Mori K."/>
        </authorList>
    </citation>
    <scope>NUCLEOTIDE SEQUENCE [LARGE SCALE GENOMIC DNA]</scope>
    <source>
        <strain evidence="4 5">CECT 8300</strain>
    </source>
</reference>
<evidence type="ECO:0000313" key="5">
    <source>
        <dbReference type="Proteomes" id="UP001589590"/>
    </source>
</evidence>
<gene>
    <name evidence="4" type="ORF">ACFFU1_04155</name>
</gene>
<dbReference type="SUPFAM" id="SSF88874">
    <property type="entry name" value="Receptor-binding domain of short tail fibre protein gp12"/>
    <property type="match status" value="1"/>
</dbReference>
<proteinExistence type="predicted"/>
<organism evidence="4 5">
    <name type="scientific">Algibacter miyuki</name>
    <dbReference type="NCBI Taxonomy" id="1306933"/>
    <lineage>
        <taxon>Bacteria</taxon>
        <taxon>Pseudomonadati</taxon>
        <taxon>Bacteroidota</taxon>
        <taxon>Flavobacteriia</taxon>
        <taxon>Flavobacteriales</taxon>
        <taxon>Flavobacteriaceae</taxon>
        <taxon>Algibacter</taxon>
    </lineage>
</organism>
<protein>
    <submittedName>
        <fullName evidence="4">Phage tail protein</fullName>
    </submittedName>
</protein>
<dbReference type="Pfam" id="PF07484">
    <property type="entry name" value="Collar"/>
    <property type="match status" value="1"/>
</dbReference>
<feature type="domain" description="Phage tail collar" evidence="3">
    <location>
        <begin position="27"/>
        <end position="82"/>
    </location>
</feature>
<evidence type="ECO:0000256" key="2">
    <source>
        <dbReference type="SAM" id="SignalP"/>
    </source>
</evidence>
<feature type="chain" id="PRO_5046397557" evidence="2">
    <location>
        <begin position="22"/>
        <end position="195"/>
    </location>
</feature>
<keyword evidence="5" id="KW-1185">Reference proteome</keyword>
<name>A0ABV5GWU6_9FLAO</name>
<feature type="compositionally biased region" description="Low complexity" evidence="1">
    <location>
        <begin position="127"/>
        <end position="138"/>
    </location>
</feature>
<dbReference type="RefSeq" id="WP_290268388.1">
    <property type="nucleotide sequence ID" value="NZ_JAUFQP010000004.1"/>
</dbReference>
<dbReference type="InterPro" id="IPR011083">
    <property type="entry name" value="Phage_tail_collar_dom"/>
</dbReference>
<sequence length="195" mass="20758">MKKYILFLGLTLFICSNQLFAQDPLIGEVKLFAGNFAPRGWAFCDGQLLQIAENTALFSLLGTNYGGDGRTTFGLPDLRGRVAIGVGSGPGLSSVHIGEKKGVEAVTLTELQIPAHDHNVQLRVSDESSNSTTPSSSTVIGADQEIYTEGTPNVKIKAGSISQSSIGGNQAHTNLQPYVGMRYIIALQGIYPTRS</sequence>
<dbReference type="Gene3D" id="3.90.1340.10">
    <property type="entry name" value="Phage tail collar domain"/>
    <property type="match status" value="1"/>
</dbReference>
<comment type="caution">
    <text evidence="4">The sequence shown here is derived from an EMBL/GenBank/DDBJ whole genome shotgun (WGS) entry which is preliminary data.</text>
</comment>
<evidence type="ECO:0000259" key="3">
    <source>
        <dbReference type="Pfam" id="PF07484"/>
    </source>
</evidence>
<feature type="signal peptide" evidence="2">
    <location>
        <begin position="1"/>
        <end position="21"/>
    </location>
</feature>
<accession>A0ABV5GWU6</accession>
<evidence type="ECO:0000313" key="4">
    <source>
        <dbReference type="EMBL" id="MFB9104082.1"/>
    </source>
</evidence>
<dbReference type="InterPro" id="IPR037053">
    <property type="entry name" value="Phage_tail_collar_dom_sf"/>
</dbReference>
<dbReference type="EMBL" id="JBHMFA010000001">
    <property type="protein sequence ID" value="MFB9104082.1"/>
    <property type="molecule type" value="Genomic_DNA"/>
</dbReference>
<dbReference type="Proteomes" id="UP001589590">
    <property type="component" value="Unassembled WGS sequence"/>
</dbReference>
<keyword evidence="2" id="KW-0732">Signal</keyword>